<proteinExistence type="predicted"/>
<accession>A0ABP1HHS5</accession>
<protein>
    <submittedName>
        <fullName evidence="1">Hypothetical_protein</fullName>
    </submittedName>
</protein>
<dbReference type="EMBL" id="CAXDID020000032">
    <property type="protein sequence ID" value="CAL5994936.1"/>
    <property type="molecule type" value="Genomic_DNA"/>
</dbReference>
<gene>
    <name evidence="1" type="ORF">HINF_LOCUS13790</name>
</gene>
<reference evidence="1 2" key="1">
    <citation type="submission" date="2024-07" db="EMBL/GenBank/DDBJ databases">
        <authorList>
            <person name="Akdeniz Z."/>
        </authorList>
    </citation>
    <scope>NUCLEOTIDE SEQUENCE [LARGE SCALE GENOMIC DNA]</scope>
</reference>
<organism evidence="1 2">
    <name type="scientific">Hexamita inflata</name>
    <dbReference type="NCBI Taxonomy" id="28002"/>
    <lineage>
        <taxon>Eukaryota</taxon>
        <taxon>Metamonada</taxon>
        <taxon>Diplomonadida</taxon>
        <taxon>Hexamitidae</taxon>
        <taxon>Hexamitinae</taxon>
        <taxon>Hexamita</taxon>
    </lineage>
</organism>
<comment type="caution">
    <text evidence="1">The sequence shown here is derived from an EMBL/GenBank/DDBJ whole genome shotgun (WGS) entry which is preliminary data.</text>
</comment>
<evidence type="ECO:0000313" key="2">
    <source>
        <dbReference type="Proteomes" id="UP001642409"/>
    </source>
</evidence>
<keyword evidence="2" id="KW-1185">Reference proteome</keyword>
<sequence>MKCTGFGQCDTHLIPEGQRIRFQNLKVKASWSLLVCGSFKQRFQDSVALNLPSEIQLHLVRNLQKQTNFRSESRALSRGCCRPGVGATSVSVIYEWPFKRKQFDRKIGSSIITQKRKTKTNTGNNVKNRRIRSLTSSGPFGLGPSCRRAGWSLDQLASWILRWKDNYHNGQMWSVDAF</sequence>
<dbReference type="Proteomes" id="UP001642409">
    <property type="component" value="Unassembled WGS sequence"/>
</dbReference>
<evidence type="ECO:0000313" key="1">
    <source>
        <dbReference type="EMBL" id="CAL5994936.1"/>
    </source>
</evidence>
<name>A0ABP1HHS5_9EUKA</name>